<dbReference type="Proteomes" id="UP000070483">
    <property type="component" value="Unassembled WGS sequence"/>
</dbReference>
<dbReference type="EMBL" id="AP019835">
    <property type="protein sequence ID" value="BBM50604.1"/>
    <property type="molecule type" value="Genomic_DNA"/>
</dbReference>
<evidence type="ECO:0000256" key="1">
    <source>
        <dbReference type="ARBA" id="ARBA00022478"/>
    </source>
</evidence>
<evidence type="ECO:0000313" key="8">
    <source>
        <dbReference type="Proteomes" id="UP000321501"/>
    </source>
</evidence>
<dbReference type="Proteomes" id="UP000321397">
    <property type="component" value="Chromosome"/>
</dbReference>
<accession>A0A134AQF3</accession>
<dbReference type="EMBL" id="LSDD01000011">
    <property type="protein sequence ID" value="KXB69916.1"/>
    <property type="molecule type" value="Genomic_DNA"/>
</dbReference>
<gene>
    <name evidence="5" type="ORF">HMPREF3180_00218</name>
    <name evidence="3" type="ORF">JMUB3933_1778</name>
    <name evidence="4" type="ORF">JMUB3934_1914</name>
</gene>
<dbReference type="GeneID" id="84805110"/>
<reference evidence="5" key="2">
    <citation type="submission" date="2016-01" db="EMBL/GenBank/DDBJ databases">
        <authorList>
            <person name="Oliw E.H."/>
        </authorList>
    </citation>
    <scope>NUCLEOTIDE SEQUENCE [LARGE SCALE GENOMIC DNA]</scope>
    <source>
        <strain evidence="5">KA00185</strain>
    </source>
</reference>
<keyword evidence="6" id="KW-1185">Reference proteome</keyword>
<dbReference type="GO" id="GO:0006351">
    <property type="term" value="P:DNA-templated transcription"/>
    <property type="evidence" value="ECO:0007669"/>
    <property type="project" value="InterPro"/>
</dbReference>
<keyword evidence="2" id="KW-0804">Transcription</keyword>
<evidence type="ECO:0000313" key="4">
    <source>
        <dbReference type="EMBL" id="BBM50604.1"/>
    </source>
</evidence>
<dbReference type="GO" id="GO:0000428">
    <property type="term" value="C:DNA-directed RNA polymerase complex"/>
    <property type="evidence" value="ECO:0007669"/>
    <property type="project" value="UniProtKB-KW"/>
</dbReference>
<proteinExistence type="predicted"/>
<dbReference type="SUPFAM" id="SSF63562">
    <property type="entry name" value="RPB6/omega subunit-like"/>
    <property type="match status" value="1"/>
</dbReference>
<dbReference type="EMBL" id="AP019834">
    <property type="protein sequence ID" value="BBM48264.1"/>
    <property type="molecule type" value="Genomic_DNA"/>
</dbReference>
<reference evidence="6" key="1">
    <citation type="submission" date="2016-01" db="EMBL/GenBank/DDBJ databases">
        <authorList>
            <person name="Mitreva M."/>
            <person name="Pepin K.H."/>
            <person name="Mihindukulasuriya K.A."/>
            <person name="Fulton R."/>
            <person name="Fronick C."/>
            <person name="O'Laughlin M."/>
            <person name="Miner T."/>
            <person name="Herter B."/>
            <person name="Rosa B.A."/>
            <person name="Cordes M."/>
            <person name="Tomlinson C."/>
            <person name="Wollam A."/>
            <person name="Palsikar V.B."/>
            <person name="Mardis E.R."/>
            <person name="Wilson R.K."/>
        </authorList>
    </citation>
    <scope>NUCLEOTIDE SEQUENCE [LARGE SCALE GENOMIC DNA]</scope>
    <source>
        <strain evidence="6">KA00185</strain>
    </source>
</reference>
<evidence type="ECO:0000313" key="3">
    <source>
        <dbReference type="EMBL" id="BBM48264.1"/>
    </source>
</evidence>
<dbReference type="GO" id="GO:0003899">
    <property type="term" value="F:DNA-directed RNA polymerase activity"/>
    <property type="evidence" value="ECO:0007669"/>
    <property type="project" value="InterPro"/>
</dbReference>
<reference evidence="4 8" key="4">
    <citation type="submission" date="2019-07" db="EMBL/GenBank/DDBJ databases">
        <title>Complete Genome Sequence of Leptotrichia wadei Strain JMUB3934.</title>
        <authorList>
            <person name="Watanabe S."/>
            <person name="Cui L."/>
        </authorList>
    </citation>
    <scope>NUCLEOTIDE SEQUENCE [LARGE SCALE GENOMIC DNA]</scope>
    <source>
        <strain evidence="4 8">JMUB3934</strain>
    </source>
</reference>
<dbReference type="STRING" id="157687.HMPREF3180_00218"/>
<reference evidence="3 7" key="3">
    <citation type="submission" date="2019-07" db="EMBL/GenBank/DDBJ databases">
        <title>Complete Genome Sequence of Leptotrichia wadei Strain JMUB3933.</title>
        <authorList>
            <person name="Watanabe S."/>
            <person name="Cui L."/>
        </authorList>
    </citation>
    <scope>NUCLEOTIDE SEQUENCE [LARGE SCALE GENOMIC DNA]</scope>
    <source>
        <strain evidence="3 7">JMUB3933</strain>
    </source>
</reference>
<dbReference type="InterPro" id="IPR036161">
    <property type="entry name" value="RPB6/omega-like_sf"/>
</dbReference>
<evidence type="ECO:0000313" key="7">
    <source>
        <dbReference type="Proteomes" id="UP000321397"/>
    </source>
</evidence>
<evidence type="ECO:0000313" key="6">
    <source>
        <dbReference type="Proteomes" id="UP000070483"/>
    </source>
</evidence>
<organism evidence="5 6">
    <name type="scientific">Leptotrichia wadei</name>
    <dbReference type="NCBI Taxonomy" id="157687"/>
    <lineage>
        <taxon>Bacteria</taxon>
        <taxon>Fusobacteriati</taxon>
        <taxon>Fusobacteriota</taxon>
        <taxon>Fusobacteriia</taxon>
        <taxon>Fusobacteriales</taxon>
        <taxon>Leptotrichiaceae</taxon>
        <taxon>Leptotrichia</taxon>
    </lineage>
</organism>
<dbReference type="RefSeq" id="WP_018498755.1">
    <property type="nucleotide sequence ID" value="NZ_AP019829.2"/>
</dbReference>
<dbReference type="GO" id="GO:0003677">
    <property type="term" value="F:DNA binding"/>
    <property type="evidence" value="ECO:0007669"/>
    <property type="project" value="InterPro"/>
</dbReference>
<dbReference type="OrthoDB" id="90552at2"/>
<keyword evidence="1 5" id="KW-0240">DNA-directed RNA polymerase</keyword>
<dbReference type="AlphaFoldDB" id="A0A134AQF3"/>
<protein>
    <submittedName>
        <fullName evidence="5">Putative DNA-directed RNA polymerase, omega subunit</fullName>
    </submittedName>
</protein>
<evidence type="ECO:0000256" key="2">
    <source>
        <dbReference type="ARBA" id="ARBA00023163"/>
    </source>
</evidence>
<sequence>MKKEKITIDELLTKVPNKYELAIISGKIAKKEFAEGKPKSEIMDEVFKDIMEDEVVIIRENDEKNEEI</sequence>
<dbReference type="Proteomes" id="UP000321501">
    <property type="component" value="Chromosome"/>
</dbReference>
<evidence type="ECO:0000313" key="5">
    <source>
        <dbReference type="EMBL" id="KXB69916.1"/>
    </source>
</evidence>
<dbReference type="PATRIC" id="fig|157687.3.peg.220"/>
<name>A0A134AQF3_9FUSO</name>